<evidence type="ECO:0000313" key="3">
    <source>
        <dbReference type="Proteomes" id="UP000009168"/>
    </source>
</evidence>
<dbReference type="Proteomes" id="UP000009168">
    <property type="component" value="Unassembled WGS sequence"/>
</dbReference>
<dbReference type="AlphaFoldDB" id="I7M2T9"/>
<keyword evidence="3" id="KW-1185">Reference proteome</keyword>
<organism evidence="2 3">
    <name type="scientific">Tetrahymena thermophila (strain SB210)</name>
    <dbReference type="NCBI Taxonomy" id="312017"/>
    <lineage>
        <taxon>Eukaryota</taxon>
        <taxon>Sar</taxon>
        <taxon>Alveolata</taxon>
        <taxon>Ciliophora</taxon>
        <taxon>Intramacronucleata</taxon>
        <taxon>Oligohymenophorea</taxon>
        <taxon>Hymenostomatida</taxon>
        <taxon>Tetrahymenina</taxon>
        <taxon>Tetrahymenidae</taxon>
        <taxon>Tetrahymena</taxon>
    </lineage>
</organism>
<sequence>MSSNIYAFVIQNKKGETMLAVPNNAFRTDKALYLADRVYDKVILQFKSNSKVDRHFIIDHNIAGIIYITDQFIFQLFISSAHIAVGYDLIKKLVNAFNACKVLDASNMEKKIFEVYFMLHQSIYQKFIDHKLFNINFKNQYIKNAIEDKLCDKDVIKTRFGSMQQQQIGSTLSSKIFEERDAISVIPYKYAKKYYNNTKTNQFLQSFNNKIEIPTAVFNQNNHESKREAIRNKLYTFAFQMKVKSACSQSDSTRMSYPLNKSNLKFIDKLKPKIQSFSSQQMQLLKQKYGNKINHQIIQENIENQFNGIQFIQNDKNVKSDNNRSNGKTNIDSNKQQLASQSKDKNQINPVFVNNTNVNNNNINQQQQQNGLQHNNLVQSENKQQKIPIQQMQQQLQSQSNKHEDLLDFDFHDQLNDNSNKEDSSQHKNQQIQFFSNQQNNFINFPNQQQQEIDLI</sequence>
<reference evidence="3" key="1">
    <citation type="journal article" date="2006" name="PLoS Biol.">
        <title>Macronuclear genome sequence of the ciliate Tetrahymena thermophila, a model eukaryote.</title>
        <authorList>
            <person name="Eisen J.A."/>
            <person name="Coyne R.S."/>
            <person name="Wu M."/>
            <person name="Wu D."/>
            <person name="Thiagarajan M."/>
            <person name="Wortman J.R."/>
            <person name="Badger J.H."/>
            <person name="Ren Q."/>
            <person name="Amedeo P."/>
            <person name="Jones K.M."/>
            <person name="Tallon L.J."/>
            <person name="Delcher A.L."/>
            <person name="Salzberg S.L."/>
            <person name="Silva J.C."/>
            <person name="Haas B.J."/>
            <person name="Majoros W.H."/>
            <person name="Farzad M."/>
            <person name="Carlton J.M."/>
            <person name="Smith R.K. Jr."/>
            <person name="Garg J."/>
            <person name="Pearlman R.E."/>
            <person name="Karrer K.M."/>
            <person name="Sun L."/>
            <person name="Manning G."/>
            <person name="Elde N.C."/>
            <person name="Turkewitz A.P."/>
            <person name="Asai D.J."/>
            <person name="Wilkes D.E."/>
            <person name="Wang Y."/>
            <person name="Cai H."/>
            <person name="Collins K."/>
            <person name="Stewart B.A."/>
            <person name="Lee S.R."/>
            <person name="Wilamowska K."/>
            <person name="Weinberg Z."/>
            <person name="Ruzzo W.L."/>
            <person name="Wloga D."/>
            <person name="Gaertig J."/>
            <person name="Frankel J."/>
            <person name="Tsao C.-C."/>
            <person name="Gorovsky M.A."/>
            <person name="Keeling P.J."/>
            <person name="Waller R.F."/>
            <person name="Patron N.J."/>
            <person name="Cherry J.M."/>
            <person name="Stover N.A."/>
            <person name="Krieger C.J."/>
            <person name="del Toro C."/>
            <person name="Ryder H.F."/>
            <person name="Williamson S.C."/>
            <person name="Barbeau R.A."/>
            <person name="Hamilton E.P."/>
            <person name="Orias E."/>
        </authorList>
    </citation>
    <scope>NUCLEOTIDE SEQUENCE [LARGE SCALE GENOMIC DNA]</scope>
    <source>
        <strain evidence="3">SB210</strain>
    </source>
</reference>
<dbReference type="HOGENOM" id="CLU_600647_0_0_1"/>
<gene>
    <name evidence="2" type="ORF">TTHERM_00148990</name>
</gene>
<dbReference type="InParanoid" id="I7M2T9"/>
<evidence type="ECO:0000256" key="1">
    <source>
        <dbReference type="SAM" id="MobiDB-lite"/>
    </source>
</evidence>
<name>I7M2T9_TETTS</name>
<accession>I7M2T9</accession>
<dbReference type="EMBL" id="GG662603">
    <property type="protein sequence ID" value="EAS01289.2"/>
    <property type="molecule type" value="Genomic_DNA"/>
</dbReference>
<evidence type="ECO:0000313" key="2">
    <source>
        <dbReference type="EMBL" id="EAS01289.2"/>
    </source>
</evidence>
<feature type="region of interest" description="Disordered" evidence="1">
    <location>
        <begin position="316"/>
        <end position="347"/>
    </location>
</feature>
<dbReference type="KEGG" id="tet:TTHERM_00148990"/>
<dbReference type="RefSeq" id="XP_001021534.2">
    <property type="nucleotide sequence ID" value="XM_001021534.3"/>
</dbReference>
<proteinExistence type="predicted"/>
<protein>
    <submittedName>
        <fullName evidence="2">Uncharacterized protein</fullName>
    </submittedName>
</protein>
<dbReference type="GeneID" id="7825230"/>
<feature type="compositionally biased region" description="Polar residues" evidence="1">
    <location>
        <begin position="323"/>
        <end position="341"/>
    </location>
</feature>